<dbReference type="GO" id="GO:0031106">
    <property type="term" value="P:septin ring organization"/>
    <property type="evidence" value="ECO:0007669"/>
    <property type="project" value="TreeGrafter"/>
</dbReference>
<keyword evidence="4" id="KW-1185">Reference proteome</keyword>
<accession>A0A8C4NG27</accession>
<evidence type="ECO:0000313" key="4">
    <source>
        <dbReference type="Proteomes" id="UP000694388"/>
    </source>
</evidence>
<dbReference type="SMART" id="SM00233">
    <property type="entry name" value="PH"/>
    <property type="match status" value="1"/>
</dbReference>
<dbReference type="InterPro" id="IPR011993">
    <property type="entry name" value="PH-like_dom_sf"/>
</dbReference>
<dbReference type="AlphaFoldDB" id="A0A8C4NG27"/>
<sequence length="242" mass="27208">MQDIGMNAESIPVAQLTALENRQQFPISERITCHLSTVPTCLTQPAIAGYLEMQEKQSGFQVWTRVYCLLQGGRFLVYFSPAERAAQVPPAIVLTILLDFQLIPLARHIARRPHCFRLFERSLVSKKAELECGDTLERSLILAADSDRDLLQWKEAFKQHLFDMDSWAVPTPCSASTDHVPPTKPPRSEQGPTPQAGLAYQILLHLPTAPEPSSLPSWAPIFSDSHTKVVSNERDRLQNKRL</sequence>
<dbReference type="InterPro" id="IPR001849">
    <property type="entry name" value="PH_domain"/>
</dbReference>
<reference evidence="3" key="2">
    <citation type="submission" date="2025-09" db="UniProtKB">
        <authorList>
            <consortium name="Ensembl"/>
        </authorList>
    </citation>
    <scope>IDENTIFICATION</scope>
</reference>
<dbReference type="GO" id="GO:0000915">
    <property type="term" value="P:actomyosin contractile ring assembly"/>
    <property type="evidence" value="ECO:0007669"/>
    <property type="project" value="TreeGrafter"/>
</dbReference>
<protein>
    <recommendedName>
        <fullName evidence="2">PH domain-containing protein</fullName>
    </recommendedName>
</protein>
<dbReference type="GO" id="GO:0005826">
    <property type="term" value="C:actomyosin contractile ring"/>
    <property type="evidence" value="ECO:0007669"/>
    <property type="project" value="TreeGrafter"/>
</dbReference>
<dbReference type="PANTHER" id="PTHR21538">
    <property type="entry name" value="ANILLIN/RHOTEKIN RTKN"/>
    <property type="match status" value="1"/>
</dbReference>
<evidence type="ECO:0000259" key="2">
    <source>
        <dbReference type="PROSITE" id="PS50003"/>
    </source>
</evidence>
<feature type="region of interest" description="Disordered" evidence="1">
    <location>
        <begin position="173"/>
        <end position="194"/>
    </location>
</feature>
<dbReference type="PROSITE" id="PS50003">
    <property type="entry name" value="PH_DOMAIN"/>
    <property type="match status" value="1"/>
</dbReference>
<dbReference type="PANTHER" id="PTHR21538:SF24">
    <property type="entry name" value="PH DOMAIN-CONTAINING PROTEIN"/>
    <property type="match status" value="1"/>
</dbReference>
<name>A0A8C4NG27_EPTBU</name>
<dbReference type="Proteomes" id="UP000694388">
    <property type="component" value="Unplaced"/>
</dbReference>
<dbReference type="InterPro" id="IPR051364">
    <property type="entry name" value="Cytokinesis/Rho-signaling"/>
</dbReference>
<feature type="domain" description="PH" evidence="2">
    <location>
        <begin position="44"/>
        <end position="162"/>
    </location>
</feature>
<dbReference type="SUPFAM" id="SSF50729">
    <property type="entry name" value="PH domain-like"/>
    <property type="match status" value="1"/>
</dbReference>
<dbReference type="GO" id="GO:0000281">
    <property type="term" value="P:mitotic cytokinesis"/>
    <property type="evidence" value="ECO:0007669"/>
    <property type="project" value="TreeGrafter"/>
</dbReference>
<evidence type="ECO:0000256" key="1">
    <source>
        <dbReference type="SAM" id="MobiDB-lite"/>
    </source>
</evidence>
<proteinExistence type="predicted"/>
<dbReference type="Gene3D" id="2.30.29.30">
    <property type="entry name" value="Pleckstrin-homology domain (PH domain)/Phosphotyrosine-binding domain (PTB)"/>
    <property type="match status" value="1"/>
</dbReference>
<evidence type="ECO:0000313" key="3">
    <source>
        <dbReference type="Ensembl" id="ENSEBUP00000006143.1"/>
    </source>
</evidence>
<dbReference type="Pfam" id="PF00169">
    <property type="entry name" value="PH"/>
    <property type="match status" value="1"/>
</dbReference>
<dbReference type="Ensembl" id="ENSEBUT00000006594.1">
    <property type="protein sequence ID" value="ENSEBUP00000006143.1"/>
    <property type="gene ID" value="ENSEBUG00000004094.1"/>
</dbReference>
<reference evidence="3" key="1">
    <citation type="submission" date="2025-08" db="UniProtKB">
        <authorList>
            <consortium name="Ensembl"/>
        </authorList>
    </citation>
    <scope>IDENTIFICATION</scope>
</reference>
<organism evidence="3 4">
    <name type="scientific">Eptatretus burgeri</name>
    <name type="common">Inshore hagfish</name>
    <dbReference type="NCBI Taxonomy" id="7764"/>
    <lineage>
        <taxon>Eukaryota</taxon>
        <taxon>Metazoa</taxon>
        <taxon>Chordata</taxon>
        <taxon>Craniata</taxon>
        <taxon>Vertebrata</taxon>
        <taxon>Cyclostomata</taxon>
        <taxon>Myxini</taxon>
        <taxon>Myxiniformes</taxon>
        <taxon>Myxinidae</taxon>
        <taxon>Eptatretinae</taxon>
        <taxon>Eptatretus</taxon>
    </lineage>
</organism>